<keyword evidence="5" id="KW-1185">Reference proteome</keyword>
<dbReference type="PROSITE" id="PS51180">
    <property type="entry name" value="BRO1"/>
    <property type="match status" value="1"/>
</dbReference>
<dbReference type="CDD" id="cd09241">
    <property type="entry name" value="BRO1_ScRim20-like"/>
    <property type="match status" value="1"/>
</dbReference>
<evidence type="ECO:0000259" key="3">
    <source>
        <dbReference type="PROSITE" id="PS51180"/>
    </source>
</evidence>
<dbReference type="PANTHER" id="PTHR23030:SF39">
    <property type="entry name" value="PROGRAMMED CELL DEATH 6-INTERACTING PROTEIN"/>
    <property type="match status" value="1"/>
</dbReference>
<sequence>MTNLLTIPFKKSYVIDVKEPLRNWLYEHGGTHPNAFKDDIDRWQALRNETVGTTVHVNRVQALISYHAQLVCILAKLPTNIQLEIPYAPAFNPSALPITLRSLAYERACTVFNLAALYSHLAAAEDRSNQDGIKRAIAHYQSAAGTLSYLMSAVLPKLDLPLEEGDEPPADLSMDLVKSFQALMLAQAQECGWQNAKLGTFKNGVIARLAEMAATLYRSSAQAVRDAPSSISHDVPPSWLAHIEAKQYHFEAVAQYRKSMDELEANRYGVEIARLGQAQASANQAYDTARRAGVSIAVIQDAKSLLDIVAKNIARAERDNDLIYHQDVPAPSSLPPIQGYLLVKDITVPPGLSNTDSVVPADQAIFRDLLGWAAQEAIEIYDDRKKNLVEDKIVQFTRELDERVDRTLSDLNLPSSLEALERPIGLPPSLLKKAEEVRLENGPTTIEATIEDVQRLAKQDMDILNEAMDILDEEASEDEAARKEKPLPRAPSHEANIELTRKEKRYRDILNQAADSDEVVRLKWDDWEPNIVELTWDEADLEAAVPSSTVGPSGRLSAASGPTQANARNLRVLLEKLDDLTRARKQTVERAQRLCEADDIRARIARAATGFSRWADMTPAMFEDHSDEELAKYDKFILEIDDSERKQDELLENIRTRHEAFVQSRKGDPSVKEREHALQSLDLAYHKYREIKGNLEEGFKFYNDLADILLQFKETCRLWSAQRKQEIHALSRSMRETSTPEADGARRPGRNTSTPQKAPRATPRKELGRSSLSLPPIDSSEWEYEPLDLPPGPGERR</sequence>
<evidence type="ECO:0000313" key="5">
    <source>
        <dbReference type="Proteomes" id="UP001556367"/>
    </source>
</evidence>
<evidence type="ECO:0000256" key="2">
    <source>
        <dbReference type="SAM" id="MobiDB-lite"/>
    </source>
</evidence>
<dbReference type="InterPro" id="IPR004328">
    <property type="entry name" value="BRO1_dom"/>
</dbReference>
<evidence type="ECO:0000313" key="4">
    <source>
        <dbReference type="EMBL" id="KAL0954962.1"/>
    </source>
</evidence>
<accession>A0ABR3JHU5</accession>
<feature type="compositionally biased region" description="Basic and acidic residues" evidence="2">
    <location>
        <begin position="479"/>
        <end position="496"/>
    </location>
</feature>
<dbReference type="Pfam" id="PF13949">
    <property type="entry name" value="ALIX_LYPXL_bnd"/>
    <property type="match status" value="1"/>
</dbReference>
<dbReference type="EMBL" id="JASNQZ010000007">
    <property type="protein sequence ID" value="KAL0954962.1"/>
    <property type="molecule type" value="Genomic_DNA"/>
</dbReference>
<feature type="region of interest" description="Disordered" evidence="2">
    <location>
        <begin position="475"/>
        <end position="496"/>
    </location>
</feature>
<dbReference type="InterPro" id="IPR038499">
    <property type="entry name" value="BRO1_sf"/>
</dbReference>
<reference evidence="5" key="1">
    <citation type="submission" date="2024-06" db="EMBL/GenBank/DDBJ databases">
        <title>Multi-omics analyses provide insights into the biosynthesis of the anticancer antibiotic pleurotin in Hohenbuehelia grisea.</title>
        <authorList>
            <person name="Weaver J.A."/>
            <person name="Alberti F."/>
        </authorList>
    </citation>
    <scope>NUCLEOTIDE SEQUENCE [LARGE SCALE GENOMIC DNA]</scope>
    <source>
        <strain evidence="5">T-177</strain>
    </source>
</reference>
<dbReference type="Pfam" id="PF03097">
    <property type="entry name" value="BRO1"/>
    <property type="match status" value="1"/>
</dbReference>
<comment type="similarity">
    <text evidence="1">Belongs to the palA/RIM20 family.</text>
</comment>
<proteinExistence type="inferred from homology"/>
<dbReference type="Gene3D" id="1.25.40.280">
    <property type="entry name" value="alix/aip1 like domains"/>
    <property type="match status" value="1"/>
</dbReference>
<dbReference type="Gene3D" id="1.20.120.560">
    <property type="entry name" value="alix/aip1 in complex with the ypdl late domain"/>
    <property type="match status" value="1"/>
</dbReference>
<comment type="caution">
    <text evidence="4">The sequence shown here is derived from an EMBL/GenBank/DDBJ whole genome shotgun (WGS) entry which is preliminary data.</text>
</comment>
<evidence type="ECO:0000256" key="1">
    <source>
        <dbReference type="ARBA" id="ARBA00038154"/>
    </source>
</evidence>
<feature type="region of interest" description="Disordered" evidence="2">
    <location>
        <begin position="728"/>
        <end position="797"/>
    </location>
</feature>
<protein>
    <recommendedName>
        <fullName evidence="3">BRO1 domain-containing protein</fullName>
    </recommendedName>
</protein>
<dbReference type="InterPro" id="IPR025304">
    <property type="entry name" value="ALIX_V_dom"/>
</dbReference>
<dbReference type="Proteomes" id="UP001556367">
    <property type="component" value="Unassembled WGS sequence"/>
</dbReference>
<feature type="domain" description="BRO1" evidence="3">
    <location>
        <begin position="3"/>
        <end position="404"/>
    </location>
</feature>
<organism evidence="4 5">
    <name type="scientific">Hohenbuehelia grisea</name>
    <dbReference type="NCBI Taxonomy" id="104357"/>
    <lineage>
        <taxon>Eukaryota</taxon>
        <taxon>Fungi</taxon>
        <taxon>Dikarya</taxon>
        <taxon>Basidiomycota</taxon>
        <taxon>Agaricomycotina</taxon>
        <taxon>Agaricomycetes</taxon>
        <taxon>Agaricomycetidae</taxon>
        <taxon>Agaricales</taxon>
        <taxon>Pleurotineae</taxon>
        <taxon>Pleurotaceae</taxon>
        <taxon>Hohenbuehelia</taxon>
    </lineage>
</organism>
<name>A0ABR3JHU5_9AGAR</name>
<dbReference type="Gene3D" id="1.20.140.50">
    <property type="entry name" value="alix/aip1 like domains"/>
    <property type="match status" value="1"/>
</dbReference>
<feature type="compositionally biased region" description="Pro residues" evidence="2">
    <location>
        <begin position="788"/>
        <end position="797"/>
    </location>
</feature>
<dbReference type="SMART" id="SM01041">
    <property type="entry name" value="BRO1"/>
    <property type="match status" value="1"/>
</dbReference>
<dbReference type="PANTHER" id="PTHR23030">
    <property type="entry name" value="PCD6 INTERACTING PROTEIN-RELATED"/>
    <property type="match status" value="1"/>
</dbReference>
<gene>
    <name evidence="4" type="ORF">HGRIS_003892</name>
</gene>